<name>A0A8S2N1M4_9BILA</name>
<keyword evidence="1" id="KW-0812">Transmembrane</keyword>
<feature type="non-terminal residue" evidence="3">
    <location>
        <position position="1"/>
    </location>
</feature>
<dbReference type="Proteomes" id="UP000677228">
    <property type="component" value="Unassembled WGS sequence"/>
</dbReference>
<proteinExistence type="predicted"/>
<gene>
    <name evidence="2" type="ORF">OVA965_LOCUS22051</name>
    <name evidence="3" type="ORF">TMI583_LOCUS22763</name>
</gene>
<evidence type="ECO:0000313" key="4">
    <source>
        <dbReference type="Proteomes" id="UP000682733"/>
    </source>
</evidence>
<dbReference type="EMBL" id="CAJNOK010012283">
    <property type="protein sequence ID" value="CAF1160214.1"/>
    <property type="molecule type" value="Genomic_DNA"/>
</dbReference>
<dbReference type="AlphaFoldDB" id="A0A8S2N1M4"/>
<dbReference type="EMBL" id="CAJOBA010033805">
    <property type="protein sequence ID" value="CAF3971834.1"/>
    <property type="molecule type" value="Genomic_DNA"/>
</dbReference>
<organism evidence="3 4">
    <name type="scientific">Didymodactylos carnosus</name>
    <dbReference type="NCBI Taxonomy" id="1234261"/>
    <lineage>
        <taxon>Eukaryota</taxon>
        <taxon>Metazoa</taxon>
        <taxon>Spiralia</taxon>
        <taxon>Gnathifera</taxon>
        <taxon>Rotifera</taxon>
        <taxon>Eurotatoria</taxon>
        <taxon>Bdelloidea</taxon>
        <taxon>Philodinida</taxon>
        <taxon>Philodinidae</taxon>
        <taxon>Didymodactylos</taxon>
    </lineage>
</organism>
<accession>A0A8S2N1M4</accession>
<evidence type="ECO:0000313" key="2">
    <source>
        <dbReference type="EMBL" id="CAF1160214.1"/>
    </source>
</evidence>
<dbReference type="Proteomes" id="UP000682733">
    <property type="component" value="Unassembled WGS sequence"/>
</dbReference>
<evidence type="ECO:0000256" key="1">
    <source>
        <dbReference type="SAM" id="Phobius"/>
    </source>
</evidence>
<reference evidence="3" key="1">
    <citation type="submission" date="2021-02" db="EMBL/GenBank/DDBJ databases">
        <authorList>
            <person name="Nowell W R."/>
        </authorList>
    </citation>
    <scope>NUCLEOTIDE SEQUENCE</scope>
</reference>
<feature type="transmembrane region" description="Helical" evidence="1">
    <location>
        <begin position="171"/>
        <end position="188"/>
    </location>
</feature>
<evidence type="ECO:0000313" key="3">
    <source>
        <dbReference type="EMBL" id="CAF3971834.1"/>
    </source>
</evidence>
<feature type="transmembrane region" description="Helical" evidence="1">
    <location>
        <begin position="277"/>
        <end position="297"/>
    </location>
</feature>
<keyword evidence="1" id="KW-1133">Transmembrane helix</keyword>
<keyword evidence="1" id="KW-0472">Membrane</keyword>
<sequence length="336" mass="39463">MLNHYLEIFEQFIPLIKKWSNDLIIQVMSNSTGILQYVCIDELQQKYLGVHLKLIDAIIIILHALNLLDKLVEFITDNMSRLIFKQSFRSFSTKSHMFRPDAENDGSGFGVLGGFLENAPKLFSQRQDKRIRQKRKEWIVVLPVLFAPNNEINTDYWSLSLLATWSNSLDFQVYILLSILIYFLSMKYKLNLKQIYDILYILLLSSFCICLYCFDSTTMNLLKEGVQLHPIIAINYTQLKVYFEFNNLPLLSINETMVTNDLNYIKSSVILRTHLKYFYYPLHIRYGSFIVGSLLAVKLLLSRQNIQNNNADNRFKKFFYCLLTFCLFLGIIRQLK</sequence>
<feature type="transmembrane region" description="Helical" evidence="1">
    <location>
        <begin position="318"/>
        <end position="335"/>
    </location>
</feature>
<feature type="transmembrane region" description="Helical" evidence="1">
    <location>
        <begin position="195"/>
        <end position="214"/>
    </location>
</feature>
<protein>
    <submittedName>
        <fullName evidence="3">Uncharacterized protein</fullName>
    </submittedName>
</protein>
<comment type="caution">
    <text evidence="3">The sequence shown here is derived from an EMBL/GenBank/DDBJ whole genome shotgun (WGS) entry which is preliminary data.</text>
</comment>